<dbReference type="InterPro" id="IPR027469">
    <property type="entry name" value="Cation_efflux_TMD_sf"/>
</dbReference>
<dbReference type="GO" id="GO:0006882">
    <property type="term" value="P:intracellular zinc ion homeostasis"/>
    <property type="evidence" value="ECO:0007669"/>
    <property type="project" value="TreeGrafter"/>
</dbReference>
<feature type="region of interest" description="Disordered" evidence="7">
    <location>
        <begin position="343"/>
        <end position="363"/>
    </location>
</feature>
<keyword evidence="5 8" id="KW-1133">Transmembrane helix</keyword>
<dbReference type="Proteomes" id="UP001165427">
    <property type="component" value="Unassembled WGS sequence"/>
</dbReference>
<feature type="transmembrane region" description="Helical" evidence="8">
    <location>
        <begin position="170"/>
        <end position="187"/>
    </location>
</feature>
<evidence type="ECO:0000256" key="8">
    <source>
        <dbReference type="SAM" id="Phobius"/>
    </source>
</evidence>
<dbReference type="InterPro" id="IPR058533">
    <property type="entry name" value="Cation_efflux_TM"/>
</dbReference>
<evidence type="ECO:0000313" key="12">
    <source>
        <dbReference type="Proteomes" id="UP001165427"/>
    </source>
</evidence>
<dbReference type="SUPFAM" id="SSF160240">
    <property type="entry name" value="Cation efflux protein cytoplasmic domain-like"/>
    <property type="match status" value="1"/>
</dbReference>
<feature type="transmembrane region" description="Helical" evidence="8">
    <location>
        <begin position="99"/>
        <end position="118"/>
    </location>
</feature>
<dbReference type="GO" id="GO:0015341">
    <property type="term" value="F:zinc efflux antiporter activity"/>
    <property type="evidence" value="ECO:0007669"/>
    <property type="project" value="TreeGrafter"/>
</dbReference>
<feature type="transmembrane region" description="Helical" evidence="8">
    <location>
        <begin position="27"/>
        <end position="47"/>
    </location>
</feature>
<evidence type="ECO:0000256" key="5">
    <source>
        <dbReference type="ARBA" id="ARBA00022989"/>
    </source>
</evidence>
<evidence type="ECO:0000259" key="10">
    <source>
        <dbReference type="Pfam" id="PF16916"/>
    </source>
</evidence>
<feature type="domain" description="Cation efflux protein cytoplasmic" evidence="10">
    <location>
        <begin position="230"/>
        <end position="306"/>
    </location>
</feature>
<dbReference type="EMBL" id="JALJRB010000004">
    <property type="protein sequence ID" value="MCJ8500084.1"/>
    <property type="molecule type" value="Genomic_DNA"/>
</dbReference>
<dbReference type="GO" id="GO:0015093">
    <property type="term" value="F:ferrous iron transmembrane transporter activity"/>
    <property type="evidence" value="ECO:0007669"/>
    <property type="project" value="TreeGrafter"/>
</dbReference>
<evidence type="ECO:0000256" key="4">
    <source>
        <dbReference type="ARBA" id="ARBA00022692"/>
    </source>
</evidence>
<feature type="transmembrane region" description="Helical" evidence="8">
    <location>
        <begin position="59"/>
        <end position="79"/>
    </location>
</feature>
<organism evidence="11 12">
    <name type="scientific">Desulfatitalea alkaliphila</name>
    <dbReference type="NCBI Taxonomy" id="2929485"/>
    <lineage>
        <taxon>Bacteria</taxon>
        <taxon>Pseudomonadati</taxon>
        <taxon>Thermodesulfobacteriota</taxon>
        <taxon>Desulfobacteria</taxon>
        <taxon>Desulfobacterales</taxon>
        <taxon>Desulfosarcinaceae</taxon>
        <taxon>Desulfatitalea</taxon>
    </lineage>
</organism>
<name>A0AA41UIH2_9BACT</name>
<proteinExistence type="inferred from homology"/>
<dbReference type="AlphaFoldDB" id="A0AA41UIH2"/>
<dbReference type="InterPro" id="IPR050291">
    <property type="entry name" value="CDF_Transporter"/>
</dbReference>
<evidence type="ECO:0000256" key="3">
    <source>
        <dbReference type="ARBA" id="ARBA00022448"/>
    </source>
</evidence>
<dbReference type="Gene3D" id="1.20.1510.10">
    <property type="entry name" value="Cation efflux protein transmembrane domain"/>
    <property type="match status" value="1"/>
</dbReference>
<comment type="caution">
    <text evidence="11">The sequence shown here is derived from an EMBL/GenBank/DDBJ whole genome shotgun (WGS) entry which is preliminary data.</text>
</comment>
<dbReference type="GO" id="GO:0005886">
    <property type="term" value="C:plasma membrane"/>
    <property type="evidence" value="ECO:0007669"/>
    <property type="project" value="TreeGrafter"/>
</dbReference>
<gene>
    <name evidence="11" type="ORF">MRX98_05820</name>
</gene>
<accession>A0AA41UIH2</accession>
<evidence type="ECO:0000256" key="7">
    <source>
        <dbReference type="SAM" id="MobiDB-lite"/>
    </source>
</evidence>
<dbReference type="Pfam" id="PF16916">
    <property type="entry name" value="ZT_dimer"/>
    <property type="match status" value="1"/>
</dbReference>
<dbReference type="InterPro" id="IPR027470">
    <property type="entry name" value="Cation_efflux_CTD"/>
</dbReference>
<dbReference type="PANTHER" id="PTHR43840:SF15">
    <property type="entry name" value="MITOCHONDRIAL METAL TRANSPORTER 1-RELATED"/>
    <property type="match status" value="1"/>
</dbReference>
<dbReference type="RefSeq" id="WP_246903848.1">
    <property type="nucleotide sequence ID" value="NZ_JALJRB010000004.1"/>
</dbReference>
<dbReference type="Pfam" id="PF01545">
    <property type="entry name" value="Cation_efflux"/>
    <property type="match status" value="1"/>
</dbReference>
<dbReference type="Gene3D" id="3.30.70.1350">
    <property type="entry name" value="Cation efflux protein, cytoplasmic domain"/>
    <property type="match status" value="1"/>
</dbReference>
<reference evidence="11" key="1">
    <citation type="submission" date="2022-04" db="EMBL/GenBank/DDBJ databases">
        <title>Desulfatitalea alkaliphila sp. nov., a novel anaerobic sulfate-reducing bacterium isolated from terrestrial mud volcano, Taman Peninsula, Russia.</title>
        <authorList>
            <person name="Khomyakova M.A."/>
            <person name="Merkel A.Y."/>
            <person name="Slobodkin A.I."/>
        </authorList>
    </citation>
    <scope>NUCLEOTIDE SEQUENCE</scope>
    <source>
        <strain evidence="11">M08but</strain>
    </source>
</reference>
<evidence type="ECO:0000256" key="1">
    <source>
        <dbReference type="ARBA" id="ARBA00004141"/>
    </source>
</evidence>
<keyword evidence="4 8" id="KW-0812">Transmembrane</keyword>
<dbReference type="InterPro" id="IPR002524">
    <property type="entry name" value="Cation_efflux"/>
</dbReference>
<evidence type="ECO:0000313" key="11">
    <source>
        <dbReference type="EMBL" id="MCJ8500084.1"/>
    </source>
</evidence>
<sequence>MMTAVDDPTAAKGQAIQSADHYRLRMAAILLSVAVSIVLLALKFYTYSLTGSSAVLSDALESIVNVVASGFATISIWMANKPPDLDHPYGHGKIEYFSAGFEGALIIGAAVGIFYTGVTHLLAPHPLPNLGLGLIILCVASVINLLLGLFLIRTGRRTDSITLMADGKHILTDVFTSAGVLIGLGLVHWTDWLWLDGAIACLVGINILFTGGRLVRHSFARLMHASDPVLLDQIAHSLEKHRSPLWVDIHQLRAWRAGHQVHIDLHLVLPADLTLETAHGECKRLEQLLIDRYLGRAEVLVHMDPCNADECPICGRSQCSHREHRQSATTFWNRERLVRRLPGAARQTAETHANTNDEEQTVS</sequence>
<evidence type="ECO:0000256" key="2">
    <source>
        <dbReference type="ARBA" id="ARBA00008114"/>
    </source>
</evidence>
<dbReference type="SUPFAM" id="SSF161111">
    <property type="entry name" value="Cation efflux protein transmembrane domain-like"/>
    <property type="match status" value="1"/>
</dbReference>
<dbReference type="GO" id="GO:0015086">
    <property type="term" value="F:cadmium ion transmembrane transporter activity"/>
    <property type="evidence" value="ECO:0007669"/>
    <property type="project" value="TreeGrafter"/>
</dbReference>
<keyword evidence="6 8" id="KW-0472">Membrane</keyword>
<feature type="transmembrane region" description="Helical" evidence="8">
    <location>
        <begin position="193"/>
        <end position="215"/>
    </location>
</feature>
<evidence type="ECO:0000256" key="6">
    <source>
        <dbReference type="ARBA" id="ARBA00023136"/>
    </source>
</evidence>
<feature type="transmembrane region" description="Helical" evidence="8">
    <location>
        <begin position="130"/>
        <end position="150"/>
    </location>
</feature>
<dbReference type="PANTHER" id="PTHR43840">
    <property type="entry name" value="MITOCHONDRIAL METAL TRANSPORTER 1-RELATED"/>
    <property type="match status" value="1"/>
</dbReference>
<dbReference type="InterPro" id="IPR036837">
    <property type="entry name" value="Cation_efflux_CTD_sf"/>
</dbReference>
<protein>
    <submittedName>
        <fullName evidence="11">Cation diffusion facilitator family transporter</fullName>
    </submittedName>
</protein>
<feature type="domain" description="Cation efflux protein transmembrane" evidence="9">
    <location>
        <begin position="29"/>
        <end position="223"/>
    </location>
</feature>
<dbReference type="NCBIfam" id="TIGR01297">
    <property type="entry name" value="CDF"/>
    <property type="match status" value="1"/>
</dbReference>
<comment type="subcellular location">
    <subcellularLocation>
        <location evidence="1">Membrane</location>
        <topology evidence="1">Multi-pass membrane protein</topology>
    </subcellularLocation>
</comment>
<evidence type="ECO:0000259" key="9">
    <source>
        <dbReference type="Pfam" id="PF01545"/>
    </source>
</evidence>
<keyword evidence="3" id="KW-0813">Transport</keyword>
<comment type="similarity">
    <text evidence="2">Belongs to the cation diffusion facilitator (CDF) transporter (TC 2.A.4) family.</text>
</comment>
<keyword evidence="12" id="KW-1185">Reference proteome</keyword>